<comment type="caution">
    <text evidence="9">The sequence shown here is derived from an EMBL/GenBank/DDBJ whole genome shotgun (WGS) entry which is preliminary data.</text>
</comment>
<reference evidence="9 10" key="1">
    <citation type="journal article" date="2023" name="Hortic Res">
        <title>Pangenome of water caltrop reveals structural variations and asymmetric subgenome divergence after allopolyploidization.</title>
        <authorList>
            <person name="Zhang X."/>
            <person name="Chen Y."/>
            <person name="Wang L."/>
            <person name="Yuan Y."/>
            <person name="Fang M."/>
            <person name="Shi L."/>
            <person name="Lu R."/>
            <person name="Comes H.P."/>
            <person name="Ma Y."/>
            <person name="Chen Y."/>
            <person name="Huang G."/>
            <person name="Zhou Y."/>
            <person name="Zheng Z."/>
            <person name="Qiu Y."/>
        </authorList>
    </citation>
    <scope>NUCLEOTIDE SEQUENCE [LARGE SCALE GENOMIC DNA]</scope>
    <source>
        <strain evidence="9">F231</strain>
    </source>
</reference>
<dbReference type="CDD" id="cd02440">
    <property type="entry name" value="AdoMet_MTases"/>
    <property type="match status" value="1"/>
</dbReference>
<protein>
    <recommendedName>
        <fullName evidence="1">Trimethylguanosine synthase</fullName>
    </recommendedName>
    <alternativeName>
        <fullName evidence="7">Cap-specific guanine-N(2) methyltransferase</fullName>
    </alternativeName>
</protein>
<dbReference type="AlphaFoldDB" id="A0AAN7R0X5"/>
<keyword evidence="10" id="KW-1185">Reference proteome</keyword>
<comment type="similarity">
    <text evidence="2">Belongs to the methyltransferase superfamily. Trimethylguanosine synthase family.</text>
</comment>
<evidence type="ECO:0000256" key="8">
    <source>
        <dbReference type="SAM" id="MobiDB-lite"/>
    </source>
</evidence>
<evidence type="ECO:0000256" key="4">
    <source>
        <dbReference type="ARBA" id="ARBA00048740"/>
    </source>
</evidence>
<dbReference type="GO" id="GO:0071164">
    <property type="term" value="F:RNA cap trimethylguanosine synthase activity"/>
    <property type="evidence" value="ECO:0007669"/>
    <property type="project" value="TreeGrafter"/>
</dbReference>
<dbReference type="InterPro" id="IPR029063">
    <property type="entry name" value="SAM-dependent_MTases_sf"/>
</dbReference>
<feature type="compositionally biased region" description="Basic and acidic residues" evidence="8">
    <location>
        <begin position="164"/>
        <end position="174"/>
    </location>
</feature>
<dbReference type="FunFam" id="3.40.50.150:FF:000305">
    <property type="entry name" value="S-adenosyl-L-methionine-dependent methyltransferase superfamily protein"/>
    <property type="match status" value="1"/>
</dbReference>
<comment type="catalytic activity">
    <reaction evidence="4">
        <text>a 5'-end (N(7)-methyl 5'-triphosphoguanosine)-ribonucleoside in snoRNA + S-adenosyl-L-methionine = a 5'-end (N(2),N(7)-dimethyl 5'-triphosphoguanosine)-ribonucleoside in snoRNA + S-adenosyl-L-homocysteine + H(+)</text>
        <dbReference type="Rhea" id="RHEA:78475"/>
        <dbReference type="Rhea" id="RHEA-COMP:19086"/>
        <dbReference type="Rhea" id="RHEA-COMP:19088"/>
        <dbReference type="ChEBI" id="CHEBI:15378"/>
        <dbReference type="ChEBI" id="CHEBI:57856"/>
        <dbReference type="ChEBI" id="CHEBI:59789"/>
        <dbReference type="ChEBI" id="CHEBI:156461"/>
        <dbReference type="ChEBI" id="CHEBI:172880"/>
    </reaction>
    <physiologicalReaction direction="left-to-right" evidence="4">
        <dbReference type="Rhea" id="RHEA:78476"/>
    </physiologicalReaction>
</comment>
<feature type="compositionally biased region" description="Basic residues" evidence="8">
    <location>
        <begin position="151"/>
        <end position="163"/>
    </location>
</feature>
<feature type="region of interest" description="Disordered" evidence="8">
    <location>
        <begin position="136"/>
        <end position="181"/>
    </location>
</feature>
<evidence type="ECO:0000313" key="10">
    <source>
        <dbReference type="Proteomes" id="UP001346149"/>
    </source>
</evidence>
<comment type="catalytic activity">
    <reaction evidence="3">
        <text>a 5'-end (N(2),N(7)-dimethyl 5'-triphosphoguanosine)-ribonucleoside in snoRNA + S-adenosyl-L-methionine = a 5'-end (N(2),N(2),N(7)-trimethyl 5'-triphosphoguanosine)-ribonucleoside in snoRNA + S-adenosyl-L-homocysteine + H(+)</text>
        <dbReference type="Rhea" id="RHEA:78507"/>
        <dbReference type="Rhea" id="RHEA-COMP:19088"/>
        <dbReference type="Rhea" id="RHEA-COMP:19090"/>
        <dbReference type="ChEBI" id="CHEBI:15378"/>
        <dbReference type="ChEBI" id="CHEBI:57856"/>
        <dbReference type="ChEBI" id="CHEBI:59789"/>
        <dbReference type="ChEBI" id="CHEBI:167623"/>
        <dbReference type="ChEBI" id="CHEBI:172880"/>
    </reaction>
    <physiologicalReaction direction="left-to-right" evidence="3">
        <dbReference type="Rhea" id="RHEA:78508"/>
    </physiologicalReaction>
</comment>
<evidence type="ECO:0000256" key="1">
    <source>
        <dbReference type="ARBA" id="ARBA00018517"/>
    </source>
</evidence>
<dbReference type="Proteomes" id="UP001346149">
    <property type="component" value="Unassembled WGS sequence"/>
</dbReference>
<proteinExistence type="inferred from homology"/>
<evidence type="ECO:0000256" key="2">
    <source>
        <dbReference type="ARBA" id="ARBA00025783"/>
    </source>
</evidence>
<dbReference type="PANTHER" id="PTHR14741:SF32">
    <property type="entry name" value="TRIMETHYLGUANOSINE SYNTHASE"/>
    <property type="match status" value="1"/>
</dbReference>
<dbReference type="InterPro" id="IPR019012">
    <property type="entry name" value="RNA_cap_Gua-N2-MeTrfase"/>
</dbReference>
<dbReference type="Pfam" id="PF09445">
    <property type="entry name" value="Methyltransf_15"/>
    <property type="match status" value="1"/>
</dbReference>
<dbReference type="SUPFAM" id="SSF53335">
    <property type="entry name" value="S-adenosyl-L-methionine-dependent methyltransferases"/>
    <property type="match status" value="1"/>
</dbReference>
<gene>
    <name evidence="9" type="ORF">SAY86_011772</name>
</gene>
<evidence type="ECO:0000256" key="5">
    <source>
        <dbReference type="ARBA" id="ARBA00048763"/>
    </source>
</evidence>
<name>A0AAN7R0X5_TRANT</name>
<comment type="catalytic activity">
    <reaction evidence="5">
        <text>a 5'-end (N(2),N(7)-dimethyl 5'-triphosphoguanosine)-ribonucleoside in snRNA + S-adenosyl-L-methionine = a 5'-end (N(2),N(2),N(7)-trimethyl 5'-triphosphoguanosine)-ribonucleoside in snRNA + S-adenosyl-L-homocysteine + H(+)</text>
        <dbReference type="Rhea" id="RHEA:78479"/>
        <dbReference type="Rhea" id="RHEA-COMP:19087"/>
        <dbReference type="Rhea" id="RHEA-COMP:19089"/>
        <dbReference type="ChEBI" id="CHEBI:15378"/>
        <dbReference type="ChEBI" id="CHEBI:57856"/>
        <dbReference type="ChEBI" id="CHEBI:59789"/>
        <dbReference type="ChEBI" id="CHEBI:167623"/>
        <dbReference type="ChEBI" id="CHEBI:172880"/>
    </reaction>
    <physiologicalReaction direction="left-to-right" evidence="5">
        <dbReference type="Rhea" id="RHEA:78480"/>
    </physiologicalReaction>
</comment>
<evidence type="ECO:0000256" key="3">
    <source>
        <dbReference type="ARBA" id="ARBA00047418"/>
    </source>
</evidence>
<comment type="catalytic activity">
    <reaction evidence="6">
        <text>a 5'-end (N(7)-methyl 5'-triphosphoguanosine)-ribonucleoside in snRNA + S-adenosyl-L-methionine = a 5'-end (N(2),N(7)-dimethyl 5'-triphosphoguanosine)-ribonucleoside in snRNA + S-adenosyl-L-homocysteine + H(+)</text>
        <dbReference type="Rhea" id="RHEA:78471"/>
        <dbReference type="Rhea" id="RHEA-COMP:19085"/>
        <dbReference type="Rhea" id="RHEA-COMP:19087"/>
        <dbReference type="ChEBI" id="CHEBI:15378"/>
        <dbReference type="ChEBI" id="CHEBI:57856"/>
        <dbReference type="ChEBI" id="CHEBI:59789"/>
        <dbReference type="ChEBI" id="CHEBI:156461"/>
        <dbReference type="ChEBI" id="CHEBI:172880"/>
    </reaction>
    <physiologicalReaction direction="left-to-right" evidence="6">
        <dbReference type="Rhea" id="RHEA:78472"/>
    </physiologicalReaction>
</comment>
<accession>A0AAN7R0X5</accession>
<dbReference type="GO" id="GO:0005634">
    <property type="term" value="C:nucleus"/>
    <property type="evidence" value="ECO:0007669"/>
    <property type="project" value="TreeGrafter"/>
</dbReference>
<evidence type="ECO:0000256" key="7">
    <source>
        <dbReference type="ARBA" id="ARBA00049790"/>
    </source>
</evidence>
<organism evidence="9 10">
    <name type="scientific">Trapa natans</name>
    <name type="common">Water chestnut</name>
    <dbReference type="NCBI Taxonomy" id="22666"/>
    <lineage>
        <taxon>Eukaryota</taxon>
        <taxon>Viridiplantae</taxon>
        <taxon>Streptophyta</taxon>
        <taxon>Embryophyta</taxon>
        <taxon>Tracheophyta</taxon>
        <taxon>Spermatophyta</taxon>
        <taxon>Magnoliopsida</taxon>
        <taxon>eudicotyledons</taxon>
        <taxon>Gunneridae</taxon>
        <taxon>Pentapetalae</taxon>
        <taxon>rosids</taxon>
        <taxon>malvids</taxon>
        <taxon>Myrtales</taxon>
        <taxon>Lythraceae</taxon>
        <taxon>Trapa</taxon>
    </lineage>
</organism>
<dbReference type="Gene3D" id="3.40.50.150">
    <property type="entry name" value="Vaccinia Virus protein VP39"/>
    <property type="match status" value="1"/>
</dbReference>
<sequence>MHLYKTYRRSTRNVVLGCYCTFICLVCCGSLDQERKRPDLGFLSKADDFGSRVQRRLLRMADASAFVLVDDGGSGPSAIDAPGPLFKLTEVHLRVDGNDSTARRESPSATGSTSDAIPAFSMINAFTEDAAVETLELDEDEPDVECNFQTRRGKKRTREKRRGRTDSGADEDLKSQLPEEENPMDMDIDKYWHQRHILFSRYDDGIKLDNEGWFSVTSEPIAKHHAFRCGSHTVIDGFAGVGGNAIQFAKSGKNVIAIDIDQKRVEYAKHNAAIYEVDDKIDFVRGDFFLLAPKLKADAVFLSPPWGGPGYSKVRTYDIRTMLKPRDGFFLFQAAKQIASEVVMFLPKNVDLNQLAEMALSSDPPWSLEVEKNFLNGKLKAITAYFTRPRRETRTNPQ</sequence>
<evidence type="ECO:0000256" key="6">
    <source>
        <dbReference type="ARBA" id="ARBA00049075"/>
    </source>
</evidence>
<evidence type="ECO:0000313" key="9">
    <source>
        <dbReference type="EMBL" id="KAK4787939.1"/>
    </source>
</evidence>
<dbReference type="EMBL" id="JAXQNO010000012">
    <property type="protein sequence ID" value="KAK4787939.1"/>
    <property type="molecule type" value="Genomic_DNA"/>
</dbReference>
<dbReference type="PANTHER" id="PTHR14741">
    <property type="entry name" value="S-ADENOSYLMETHIONINE-DEPENDENT METHYLTRANSFERASE RELATED"/>
    <property type="match status" value="1"/>
</dbReference>